<feature type="domain" description="Importin N-terminal" evidence="5">
    <location>
        <begin position="125"/>
        <end position="206"/>
    </location>
</feature>
<dbReference type="VEuPathDB" id="TriTrypDB:ADEAN_000093200"/>
<organism evidence="6 7">
    <name type="scientific">Angomonas deanei</name>
    <dbReference type="NCBI Taxonomy" id="59799"/>
    <lineage>
        <taxon>Eukaryota</taxon>
        <taxon>Discoba</taxon>
        <taxon>Euglenozoa</taxon>
        <taxon>Kinetoplastea</taxon>
        <taxon>Metakinetoplastina</taxon>
        <taxon>Trypanosomatida</taxon>
        <taxon>Trypanosomatidae</taxon>
        <taxon>Strigomonadinae</taxon>
        <taxon>Angomonas</taxon>
    </lineage>
</organism>
<dbReference type="PANTHER" id="PTHR13000">
    <property type="entry name" value="NUCLEOPORIN P54"/>
    <property type="match status" value="1"/>
</dbReference>
<feature type="coiled-coil region" evidence="4">
    <location>
        <begin position="115"/>
        <end position="163"/>
    </location>
</feature>
<dbReference type="GO" id="GO:0031267">
    <property type="term" value="F:small GTPase binding"/>
    <property type="evidence" value="ECO:0007669"/>
    <property type="project" value="InterPro"/>
</dbReference>
<evidence type="ECO:0000256" key="2">
    <source>
        <dbReference type="ARBA" id="ARBA00022448"/>
    </source>
</evidence>
<dbReference type="InterPro" id="IPR025712">
    <property type="entry name" value="Nup54_alpha-helical_dom"/>
</dbReference>
<keyword evidence="4" id="KW-0175">Coiled coil</keyword>
<sequence>MGTGFGGGMAGGWGQTGAVAQQPQARHLRDFKLDSSKIRDLLNIDEAYNALNTKCAFRTIVYNRCHPGEADDKVTALRFHEQQCGGDGGTDDYYLRGMRENPDRERFYPFLLHFMQDLKKRCEQQEKATKSLNEQTDHLLSTMDILARTNQTQEARIRGLQKNQLLLYRRWLTILQKVETLRKSGMPINEEVSISLRAKHITQMLTSPGIYLSQLEELEPYMREDATRIDQYTTDILAKRPLLVSEMDPTVTREVGNCIVQVQADMERLDDVLTRECEKITALYKATLSNS</sequence>
<dbReference type="PANTHER" id="PTHR13000:SF0">
    <property type="entry name" value="NUCLEOPORIN P54"/>
    <property type="match status" value="1"/>
</dbReference>
<gene>
    <name evidence="6" type="ORF">ADEAN_000093200</name>
</gene>
<protein>
    <submittedName>
        <fullName evidence="6">Nucleoporin complex subunit 54, putative</fullName>
    </submittedName>
</protein>
<proteinExistence type="predicted"/>
<dbReference type="AlphaFoldDB" id="A0A7G2C2R3"/>
<name>A0A7G2C2R3_9TRYP</name>
<dbReference type="EMBL" id="LR877146">
    <property type="protein sequence ID" value="CAD2213491.1"/>
    <property type="molecule type" value="Genomic_DNA"/>
</dbReference>
<dbReference type="GO" id="GO:0006607">
    <property type="term" value="P:NLS-bearing protein import into nucleus"/>
    <property type="evidence" value="ECO:0007669"/>
    <property type="project" value="TreeGrafter"/>
</dbReference>
<evidence type="ECO:0000256" key="4">
    <source>
        <dbReference type="SAM" id="Coils"/>
    </source>
</evidence>
<dbReference type="GO" id="GO:0044613">
    <property type="term" value="C:nuclear pore central transport channel"/>
    <property type="evidence" value="ECO:0007669"/>
    <property type="project" value="TreeGrafter"/>
</dbReference>
<evidence type="ECO:0000313" key="7">
    <source>
        <dbReference type="Proteomes" id="UP000515908"/>
    </source>
</evidence>
<evidence type="ECO:0000259" key="5">
    <source>
        <dbReference type="PROSITE" id="PS50166"/>
    </source>
</evidence>
<evidence type="ECO:0000313" key="6">
    <source>
        <dbReference type="EMBL" id="CAD2213491.1"/>
    </source>
</evidence>
<accession>A0A7G2C2R3</accession>
<evidence type="ECO:0000256" key="3">
    <source>
        <dbReference type="ARBA" id="ARBA00023242"/>
    </source>
</evidence>
<dbReference type="GO" id="GO:0036228">
    <property type="term" value="P:protein localization to nuclear inner membrane"/>
    <property type="evidence" value="ECO:0007669"/>
    <property type="project" value="TreeGrafter"/>
</dbReference>
<dbReference type="GO" id="GO:0006999">
    <property type="term" value="P:nuclear pore organization"/>
    <property type="evidence" value="ECO:0007669"/>
    <property type="project" value="TreeGrafter"/>
</dbReference>
<keyword evidence="7" id="KW-1185">Reference proteome</keyword>
<dbReference type="Pfam" id="PF13874">
    <property type="entry name" value="Nup54"/>
    <property type="match status" value="1"/>
</dbReference>
<dbReference type="InterPro" id="IPR001494">
    <property type="entry name" value="Importin-beta_N"/>
</dbReference>
<dbReference type="Proteomes" id="UP000515908">
    <property type="component" value="Chromosome 02"/>
</dbReference>
<keyword evidence="3" id="KW-0539">Nucleus</keyword>
<comment type="subcellular location">
    <subcellularLocation>
        <location evidence="1">Nucleus</location>
    </subcellularLocation>
</comment>
<dbReference type="PROSITE" id="PS50166">
    <property type="entry name" value="IMPORTIN_B_NT"/>
    <property type="match status" value="1"/>
</dbReference>
<reference evidence="6 7" key="1">
    <citation type="submission" date="2020-08" db="EMBL/GenBank/DDBJ databases">
        <authorList>
            <person name="Newling K."/>
            <person name="Davey J."/>
            <person name="Forrester S."/>
        </authorList>
    </citation>
    <scope>NUCLEOTIDE SEQUENCE [LARGE SCALE GENOMIC DNA]</scope>
    <source>
        <strain evidence="7">Crithidia deanei Carvalho (ATCC PRA-265)</strain>
    </source>
</reference>
<dbReference type="GO" id="GO:0017056">
    <property type="term" value="F:structural constituent of nuclear pore"/>
    <property type="evidence" value="ECO:0007669"/>
    <property type="project" value="TreeGrafter"/>
</dbReference>
<evidence type="ECO:0000256" key="1">
    <source>
        <dbReference type="ARBA" id="ARBA00004123"/>
    </source>
</evidence>
<dbReference type="InterPro" id="IPR024864">
    <property type="entry name" value="Nup54/Nup57/Nup44"/>
</dbReference>
<keyword evidence="2" id="KW-0813">Transport</keyword>